<accession>A0ACC0W6M7</accession>
<dbReference type="EMBL" id="CM047582">
    <property type="protein sequence ID" value="KAI9914468.1"/>
    <property type="molecule type" value="Genomic_DNA"/>
</dbReference>
<organism evidence="1 2">
    <name type="scientific">Peronosclerospora sorghi</name>
    <dbReference type="NCBI Taxonomy" id="230839"/>
    <lineage>
        <taxon>Eukaryota</taxon>
        <taxon>Sar</taxon>
        <taxon>Stramenopiles</taxon>
        <taxon>Oomycota</taxon>
        <taxon>Peronosporomycetes</taxon>
        <taxon>Peronosporales</taxon>
        <taxon>Peronosporaceae</taxon>
        <taxon>Peronosclerospora</taxon>
    </lineage>
</organism>
<protein>
    <submittedName>
        <fullName evidence="1">Uncharacterized protein</fullName>
    </submittedName>
</protein>
<proteinExistence type="predicted"/>
<sequence>MGLGTVALLEIKQVPSDNRIAYCLPSGEFIFVADTCAPEFGAENAADLYGDNLFHFLSLGDAERTRDFLRAQHHENSKKVVFPTTQTMRIMVRIPRNPSTQLWIQLSTVSLTLRMMRCIDTIRSLSSPLGHFADSSSFVLSKDEFSLVLQNRSERSGSATVSDISSVNDEDDELKFFELESSYLSPTSFTSDVPLELKNRHPNFAMIHNYREGPGVGVTNETDEDLKASLSNLAFEADWCSEIVRDEPTNHLVFCEESVPSTSSSDSMPVGSKPSFRPELVI</sequence>
<dbReference type="Proteomes" id="UP001163321">
    <property type="component" value="Chromosome 3"/>
</dbReference>
<reference evidence="1 2" key="1">
    <citation type="journal article" date="2022" name="bioRxiv">
        <title>The genome of the oomycete Peronosclerospora sorghi, a cosmopolitan pathogen of maize and sorghum, is inflated with dispersed pseudogenes.</title>
        <authorList>
            <person name="Fletcher K."/>
            <person name="Martin F."/>
            <person name="Isakeit T."/>
            <person name="Cavanaugh K."/>
            <person name="Magill C."/>
            <person name="Michelmore R."/>
        </authorList>
    </citation>
    <scope>NUCLEOTIDE SEQUENCE [LARGE SCALE GENOMIC DNA]</scope>
    <source>
        <strain evidence="1">P6</strain>
    </source>
</reference>
<gene>
    <name evidence="1" type="ORF">PsorP6_008115</name>
</gene>
<evidence type="ECO:0000313" key="1">
    <source>
        <dbReference type="EMBL" id="KAI9914468.1"/>
    </source>
</evidence>
<evidence type="ECO:0000313" key="2">
    <source>
        <dbReference type="Proteomes" id="UP001163321"/>
    </source>
</evidence>
<name>A0ACC0W6M7_9STRA</name>
<comment type="caution">
    <text evidence="1">The sequence shown here is derived from an EMBL/GenBank/DDBJ whole genome shotgun (WGS) entry which is preliminary data.</text>
</comment>
<keyword evidence="2" id="KW-1185">Reference proteome</keyword>